<reference evidence="3" key="1">
    <citation type="submission" date="2015-07" db="EMBL/GenBank/DDBJ databases">
        <authorList>
            <person name="Teixeira M.M."/>
            <person name="Souza R.C."/>
            <person name="Almeida L.G."/>
            <person name="Vicente V.A."/>
            <person name="de Hoog S."/>
            <person name="Bocca A.L."/>
            <person name="de Almeida S.R."/>
            <person name="Vasconcelos A.T."/>
            <person name="Felipe M.S."/>
        </authorList>
    </citation>
    <scope>NUCLEOTIDE SEQUENCE [LARGE SCALE GENOMIC DNA]</scope>
    <source>
        <strain evidence="3">KSF</strain>
    </source>
</reference>
<comment type="caution">
    <text evidence="2">The sequence shown here is derived from an EMBL/GenBank/DDBJ whole genome shotgun (WGS) entry which is preliminary data.</text>
</comment>
<protein>
    <submittedName>
        <fullName evidence="2">Uncharacterized protein</fullName>
    </submittedName>
</protein>
<keyword evidence="3" id="KW-1185">Reference proteome</keyword>
<feature type="region of interest" description="Disordered" evidence="1">
    <location>
        <begin position="39"/>
        <end position="59"/>
    </location>
</feature>
<feature type="compositionally biased region" description="Acidic residues" evidence="1">
    <location>
        <begin position="159"/>
        <end position="174"/>
    </location>
</feature>
<gene>
    <name evidence="2" type="ORF">CLCR_06135</name>
</gene>
<dbReference type="EMBL" id="LGRB01000020">
    <property type="protein sequence ID" value="OCT44921.1"/>
    <property type="molecule type" value="Genomic_DNA"/>
</dbReference>
<dbReference type="AlphaFoldDB" id="A0A1C1C8X2"/>
<name>A0A1C1C8X2_9EURO</name>
<evidence type="ECO:0000313" key="2">
    <source>
        <dbReference type="EMBL" id="OCT44921.1"/>
    </source>
</evidence>
<feature type="compositionally biased region" description="Polar residues" evidence="1">
    <location>
        <begin position="39"/>
        <end position="54"/>
    </location>
</feature>
<sequence>MSGLDLPFSGQENIIYPLLALLCCMGLAVVWPQQRITHSANPAASPSPVQSARSSAGCPSVKVSINHRGVLMGSTSINIETPQDHSRASSRSNRRTSSNASVGDSRPEPTGGVSRTDTWDNVHDRPIANSRMRMNRHRSRASRPAPSICCNRARRSLDDDPEESDEEEDGDDGNDAISVYESDSEVYDFVSLCLTLQANPPKRDYRAVATMDTGAEVNAVSKGVMERLGLRVGHSPEEVKGLGGKPVMALALVWLTFRLPCGLVKTAPFRVFEERDMIGHAVLLCARLTLDLDHMRRSPCGACQQVFVR</sequence>
<proteinExistence type="predicted"/>
<feature type="region of interest" description="Disordered" evidence="1">
    <location>
        <begin position="74"/>
        <end position="177"/>
    </location>
</feature>
<dbReference type="Proteomes" id="UP000094526">
    <property type="component" value="Unassembled WGS sequence"/>
</dbReference>
<organism evidence="2 3">
    <name type="scientific">Cladophialophora carrionii</name>
    <dbReference type="NCBI Taxonomy" id="86049"/>
    <lineage>
        <taxon>Eukaryota</taxon>
        <taxon>Fungi</taxon>
        <taxon>Dikarya</taxon>
        <taxon>Ascomycota</taxon>
        <taxon>Pezizomycotina</taxon>
        <taxon>Eurotiomycetes</taxon>
        <taxon>Chaetothyriomycetidae</taxon>
        <taxon>Chaetothyriales</taxon>
        <taxon>Herpotrichiellaceae</taxon>
        <taxon>Cladophialophora</taxon>
    </lineage>
</organism>
<evidence type="ECO:0000256" key="1">
    <source>
        <dbReference type="SAM" id="MobiDB-lite"/>
    </source>
</evidence>
<dbReference type="VEuPathDB" id="FungiDB:CLCR_06135"/>
<accession>A0A1C1C8X2</accession>
<feature type="compositionally biased region" description="Low complexity" evidence="1">
    <location>
        <begin position="89"/>
        <end position="101"/>
    </location>
</feature>
<evidence type="ECO:0000313" key="3">
    <source>
        <dbReference type="Proteomes" id="UP000094526"/>
    </source>
</evidence>
<feature type="compositionally biased region" description="Basic and acidic residues" evidence="1">
    <location>
        <begin position="117"/>
        <end position="126"/>
    </location>
</feature>